<keyword evidence="3" id="KW-1185">Reference proteome</keyword>
<keyword evidence="1" id="KW-1133">Transmembrane helix</keyword>
<keyword evidence="1" id="KW-0472">Membrane</keyword>
<organism evidence="2 3">
    <name type="scientific">Halopenitus salinus</name>
    <dbReference type="NCBI Taxonomy" id="1198295"/>
    <lineage>
        <taxon>Archaea</taxon>
        <taxon>Methanobacteriati</taxon>
        <taxon>Methanobacteriota</taxon>
        <taxon>Stenosarchaea group</taxon>
        <taxon>Halobacteria</taxon>
        <taxon>Halobacteriales</taxon>
        <taxon>Haloferacaceae</taxon>
        <taxon>Halopenitus</taxon>
    </lineage>
</organism>
<feature type="transmembrane region" description="Helical" evidence="1">
    <location>
        <begin position="53"/>
        <end position="71"/>
    </location>
</feature>
<gene>
    <name evidence="2" type="ORF">ACFQE9_00930</name>
</gene>
<protein>
    <submittedName>
        <fullName evidence="2">Uncharacterized protein</fullName>
    </submittedName>
</protein>
<dbReference type="InterPro" id="IPR055898">
    <property type="entry name" value="DUF7475"/>
</dbReference>
<evidence type="ECO:0000256" key="1">
    <source>
        <dbReference type="SAM" id="Phobius"/>
    </source>
</evidence>
<reference evidence="2 3" key="1">
    <citation type="journal article" date="2019" name="Int. J. Syst. Evol. Microbiol.">
        <title>The Global Catalogue of Microorganisms (GCM) 10K type strain sequencing project: providing services to taxonomists for standard genome sequencing and annotation.</title>
        <authorList>
            <consortium name="The Broad Institute Genomics Platform"/>
            <consortium name="The Broad Institute Genome Sequencing Center for Infectious Disease"/>
            <person name="Wu L."/>
            <person name="Ma J."/>
        </authorList>
    </citation>
    <scope>NUCLEOTIDE SEQUENCE [LARGE SCALE GENOMIC DNA]</scope>
    <source>
        <strain evidence="2 3">SKJ47</strain>
    </source>
</reference>
<feature type="transmembrane region" description="Helical" evidence="1">
    <location>
        <begin position="21"/>
        <end position="41"/>
    </location>
</feature>
<keyword evidence="1" id="KW-0812">Transmembrane</keyword>
<evidence type="ECO:0000313" key="3">
    <source>
        <dbReference type="Proteomes" id="UP001596296"/>
    </source>
</evidence>
<dbReference type="EMBL" id="JBHSXL010000001">
    <property type="protein sequence ID" value="MFC6891200.1"/>
    <property type="molecule type" value="Genomic_DNA"/>
</dbReference>
<dbReference type="Proteomes" id="UP001596296">
    <property type="component" value="Unassembled WGS sequence"/>
</dbReference>
<name>A0ABD5UNW2_9EURY</name>
<dbReference type="RefSeq" id="WP_379739091.1">
    <property type="nucleotide sequence ID" value="NZ_JBHSVN010000001.1"/>
</dbReference>
<dbReference type="Pfam" id="PF24287">
    <property type="entry name" value="DUF7475"/>
    <property type="match status" value="1"/>
</dbReference>
<evidence type="ECO:0000313" key="2">
    <source>
        <dbReference type="EMBL" id="MFC6891200.1"/>
    </source>
</evidence>
<sequence length="126" mass="13361">MATRTATDGGARSTFRRPSSPVAYIAVLAALVSAGIHLFLAPQVIGFSRTTGILFYLNGAGYLGGIALFFTRYWRRELYLVAGAYALATFVAFFAFGGQVNPLSIASKVAEVILAAAAIGLYRTES</sequence>
<dbReference type="AlphaFoldDB" id="A0ABD5UNW2"/>
<feature type="transmembrane region" description="Helical" evidence="1">
    <location>
        <begin position="78"/>
        <end position="97"/>
    </location>
</feature>
<accession>A0ABD5UNW2</accession>
<proteinExistence type="predicted"/>
<comment type="caution">
    <text evidence="2">The sequence shown here is derived from an EMBL/GenBank/DDBJ whole genome shotgun (WGS) entry which is preliminary data.</text>
</comment>